<protein>
    <submittedName>
        <fullName evidence="2">Uncharacterized protein</fullName>
    </submittedName>
</protein>
<keyword evidence="1" id="KW-0732">Signal</keyword>
<feature type="signal peptide" evidence="1">
    <location>
        <begin position="1"/>
        <end position="27"/>
    </location>
</feature>
<reference evidence="2" key="1">
    <citation type="submission" date="2022-05" db="EMBL/GenBank/DDBJ databases">
        <title>Expanded diversity of anoxic marine methylotrophy in a Black Sea sulfate reducing microorganism.</title>
        <authorList>
            <person name="Fischer P.Q."/>
            <person name="Stams A.J.M."/>
            <person name="Villanueva L."/>
            <person name="Sousa D.Z."/>
        </authorList>
    </citation>
    <scope>NUCLEOTIDE SEQUENCE</scope>
    <source>
        <strain evidence="2">P130</strain>
    </source>
</reference>
<dbReference type="EMBL" id="JAMJEV010000014">
    <property type="protein sequence ID" value="MDO0824398.1"/>
    <property type="molecule type" value="Genomic_DNA"/>
</dbReference>
<comment type="caution">
    <text evidence="2">The sequence shown here is derived from an EMBL/GenBank/DDBJ whole genome shotgun (WGS) entry which is preliminary data.</text>
</comment>
<dbReference type="RefSeq" id="WP_302049343.1">
    <property type="nucleotide sequence ID" value="NZ_JAMJEV010000014.1"/>
</dbReference>
<evidence type="ECO:0000313" key="2">
    <source>
        <dbReference type="EMBL" id="MDO0824398.1"/>
    </source>
</evidence>
<sequence>MKRPNKKALVVGLTSALVLGMCSSALAATVHVGDVGFNLDRTYSDENYNQSFRTYLLQNVANGIFIDLNDDGSSVNVDDYLASEGQTLVQFETANQAPKTGPIWDGTGEPGDAQGLVVASVSAINSTTISVTFEGVAAPVEITLETALVHGDNDVSFVYDGVTYTETVNYQDPAVVAVENATAAVVVAEGSLLEADLTASQVLVAALPASDTRTLLQARISSVQLTINGIIAAVTGSTNEVQLYAALSQKPFTGVNINFITNYDTAITGVEATLAAIQADIDAVNLAATNADLAALVATATADVVAAEADPDGLVGAPGTATLVAVAQGSIDALPADVAPATTKAALQARLDAVKAVKPVLEATNQIQLNQALQSSSFARVNTNLIAAYDIALDGTEITVAAIQADINTVNNAQALQAVVAAETGPLTTAKVTTATALVNGMEDLVPNTLKDGYVDRVDVVTAIIAVADATTEAQLLTALQADELALTTVNPDLIADYKTIVDGGVVIVTAANIQANVIDAGNAGGLVTALADVAAATTEQELLVALQATPLALTNVRPELITEYKALVDGGATIATAGNIQTNVITAANSVADAAIRLVAVNDATTATEMRTALTAVAVAQGTTAYINLNSTAKLEVAELVLAARDAIAGPPADEFALTTDVTTEIATQIAARTTFLGNVNAATNITDMITALDVTEFPEFAALTESQQIDAADLVLTKLVELQAQTPAAEFTTITAIKNAAGL</sequence>
<organism evidence="2 3">
    <name type="scientific">Desulfosporosinus nitroreducens</name>
    <dbReference type="NCBI Taxonomy" id="2018668"/>
    <lineage>
        <taxon>Bacteria</taxon>
        <taxon>Bacillati</taxon>
        <taxon>Bacillota</taxon>
        <taxon>Clostridia</taxon>
        <taxon>Eubacteriales</taxon>
        <taxon>Desulfitobacteriaceae</taxon>
        <taxon>Desulfosporosinus</taxon>
    </lineage>
</organism>
<name>A0ABT8QSR5_9FIRM</name>
<evidence type="ECO:0000313" key="3">
    <source>
        <dbReference type="Proteomes" id="UP001176021"/>
    </source>
</evidence>
<dbReference type="Proteomes" id="UP001176021">
    <property type="component" value="Unassembled WGS sequence"/>
</dbReference>
<proteinExistence type="predicted"/>
<evidence type="ECO:0000256" key="1">
    <source>
        <dbReference type="SAM" id="SignalP"/>
    </source>
</evidence>
<accession>A0ABT8QSR5</accession>
<keyword evidence="3" id="KW-1185">Reference proteome</keyword>
<gene>
    <name evidence="2" type="ORF">M8H41_16285</name>
</gene>
<feature type="chain" id="PRO_5047217631" evidence="1">
    <location>
        <begin position="28"/>
        <end position="745"/>
    </location>
</feature>